<evidence type="ECO:0000313" key="13">
    <source>
        <dbReference type="Proteomes" id="UP001500751"/>
    </source>
</evidence>
<evidence type="ECO:0000256" key="5">
    <source>
        <dbReference type="ARBA" id="ARBA00023136"/>
    </source>
</evidence>
<dbReference type="EMBL" id="BAAAQN010000054">
    <property type="protein sequence ID" value="GAA2052489.1"/>
    <property type="molecule type" value="Genomic_DNA"/>
</dbReference>
<comment type="similarity">
    <text evidence="6">Belongs to the ABC-4 integral membrane protein family.</text>
</comment>
<evidence type="ECO:0000256" key="1">
    <source>
        <dbReference type="ARBA" id="ARBA00004651"/>
    </source>
</evidence>
<keyword evidence="9" id="KW-0732">Signal</keyword>
<keyword evidence="4 8" id="KW-1133">Transmembrane helix</keyword>
<proteinExistence type="inferred from homology"/>
<name>A0ABN2V639_9ACTN</name>
<evidence type="ECO:0000256" key="8">
    <source>
        <dbReference type="SAM" id="Phobius"/>
    </source>
</evidence>
<evidence type="ECO:0000256" key="9">
    <source>
        <dbReference type="SAM" id="SignalP"/>
    </source>
</evidence>
<gene>
    <name evidence="12" type="ORF">GCM10009839_69900</name>
</gene>
<dbReference type="Pfam" id="PF12704">
    <property type="entry name" value="MacB_PCD"/>
    <property type="match status" value="1"/>
</dbReference>
<dbReference type="InterPro" id="IPR025857">
    <property type="entry name" value="MacB_PCD"/>
</dbReference>
<feature type="transmembrane region" description="Helical" evidence="8">
    <location>
        <begin position="416"/>
        <end position="445"/>
    </location>
</feature>
<feature type="domain" description="ABC3 transporter permease C-terminal" evidence="10">
    <location>
        <begin position="299"/>
        <end position="455"/>
    </location>
</feature>
<evidence type="ECO:0000256" key="3">
    <source>
        <dbReference type="ARBA" id="ARBA00022692"/>
    </source>
</evidence>
<reference evidence="12 13" key="1">
    <citation type="journal article" date="2019" name="Int. J. Syst. Evol. Microbiol.">
        <title>The Global Catalogue of Microorganisms (GCM) 10K type strain sequencing project: providing services to taxonomists for standard genome sequencing and annotation.</title>
        <authorList>
            <consortium name="The Broad Institute Genomics Platform"/>
            <consortium name="The Broad Institute Genome Sequencing Center for Infectious Disease"/>
            <person name="Wu L."/>
            <person name="Ma J."/>
        </authorList>
    </citation>
    <scope>NUCLEOTIDE SEQUENCE [LARGE SCALE GENOMIC DNA]</scope>
    <source>
        <strain evidence="12 13">JCM 16014</strain>
    </source>
</reference>
<protein>
    <submittedName>
        <fullName evidence="12">ABC transporter permease</fullName>
    </submittedName>
</protein>
<feature type="signal peptide" evidence="9">
    <location>
        <begin position="1"/>
        <end position="37"/>
    </location>
</feature>
<feature type="domain" description="MacB-like periplasmic core" evidence="11">
    <location>
        <begin position="19"/>
        <end position="263"/>
    </location>
</feature>
<comment type="subcellular location">
    <subcellularLocation>
        <location evidence="1">Cell membrane</location>
        <topology evidence="1">Multi-pass membrane protein</topology>
    </subcellularLocation>
</comment>
<evidence type="ECO:0000256" key="4">
    <source>
        <dbReference type="ARBA" id="ARBA00022989"/>
    </source>
</evidence>
<evidence type="ECO:0000256" key="2">
    <source>
        <dbReference type="ARBA" id="ARBA00022475"/>
    </source>
</evidence>
<dbReference type="InterPro" id="IPR003838">
    <property type="entry name" value="ABC3_permease_C"/>
</dbReference>
<feature type="region of interest" description="Disordered" evidence="7">
    <location>
        <begin position="124"/>
        <end position="164"/>
    </location>
</feature>
<evidence type="ECO:0000259" key="10">
    <source>
        <dbReference type="Pfam" id="PF02687"/>
    </source>
</evidence>
<keyword evidence="13" id="KW-1185">Reference proteome</keyword>
<dbReference type="Proteomes" id="UP001500751">
    <property type="component" value="Unassembled WGS sequence"/>
</dbReference>
<keyword evidence="2" id="KW-1003">Cell membrane</keyword>
<keyword evidence="3 8" id="KW-0812">Transmembrane</keyword>
<evidence type="ECO:0000256" key="6">
    <source>
        <dbReference type="ARBA" id="ARBA00038076"/>
    </source>
</evidence>
<evidence type="ECO:0000256" key="7">
    <source>
        <dbReference type="SAM" id="MobiDB-lite"/>
    </source>
</evidence>
<evidence type="ECO:0000313" key="12">
    <source>
        <dbReference type="EMBL" id="GAA2052489.1"/>
    </source>
</evidence>
<comment type="caution">
    <text evidence="12">The sequence shown here is derived from an EMBL/GenBank/DDBJ whole genome shotgun (WGS) entry which is preliminary data.</text>
</comment>
<accession>A0ABN2V639</accession>
<dbReference type="PANTHER" id="PTHR30572">
    <property type="entry name" value="MEMBRANE COMPONENT OF TRANSPORTER-RELATED"/>
    <property type="match status" value="1"/>
</dbReference>
<feature type="transmembrane region" description="Helical" evidence="8">
    <location>
        <begin position="297"/>
        <end position="319"/>
    </location>
</feature>
<dbReference type="InterPro" id="IPR050250">
    <property type="entry name" value="Macrolide_Exporter_MacB"/>
</dbReference>
<dbReference type="Pfam" id="PF02687">
    <property type="entry name" value="FtsX"/>
    <property type="match status" value="1"/>
</dbReference>
<dbReference type="PANTHER" id="PTHR30572:SF4">
    <property type="entry name" value="ABC TRANSPORTER PERMEASE YTRF"/>
    <property type="match status" value="1"/>
</dbReference>
<sequence>MFTVTYLRRELRHRKKQAVFTALGLAVAIGTVVSVSAASSGAAKAQTSVLKGLYGVGTDISVTVPWSKDTAGPGQKLAPADAAQHLDFLDSPSMGLLDAAKIPSIAAQKGVASAAGALILQDTKMDLPPQPKPGEQGPPMTPPKQAAVSGVDTSRTSPGPLATATVSAGRALSAADADADVAEVSRNYAAANSLQLGGTVTVGGHAFSIVGLVDVPQNGNPRDVYIPLSRAQALSKFTGKVNTVYIGATSAADVDTAAAAIRTLLPGATVTTASSLSKAVTGSLADTAKLADNLGRWLSIAVLAVAFAMASLLTISSVSRRVREFGTLKALGWRTRRVTLQIMAESVVTGAIGAALGIGLGFAGAAVITAVAPALKAAVAASPGSAPVQGMSIQGGPGGGAPVTHSFDAPDSVQSVVVHLAASVSPGAVALAVGLALAGALIAGLSGGWRAARMRPAEALARVE</sequence>
<keyword evidence="5 8" id="KW-0472">Membrane</keyword>
<organism evidence="12 13">
    <name type="scientific">Catenulispora yoronensis</name>
    <dbReference type="NCBI Taxonomy" id="450799"/>
    <lineage>
        <taxon>Bacteria</taxon>
        <taxon>Bacillati</taxon>
        <taxon>Actinomycetota</taxon>
        <taxon>Actinomycetes</taxon>
        <taxon>Catenulisporales</taxon>
        <taxon>Catenulisporaceae</taxon>
        <taxon>Catenulispora</taxon>
    </lineage>
</organism>
<feature type="transmembrane region" description="Helical" evidence="8">
    <location>
        <begin position="340"/>
        <end position="368"/>
    </location>
</feature>
<evidence type="ECO:0000259" key="11">
    <source>
        <dbReference type="Pfam" id="PF12704"/>
    </source>
</evidence>
<dbReference type="RefSeq" id="WP_344669979.1">
    <property type="nucleotide sequence ID" value="NZ_BAAAQN010000054.1"/>
</dbReference>
<feature type="chain" id="PRO_5046257741" evidence="9">
    <location>
        <begin position="38"/>
        <end position="464"/>
    </location>
</feature>